<comment type="caution">
    <text evidence="2">The sequence shown here is derived from an EMBL/GenBank/DDBJ whole genome shotgun (WGS) entry which is preliminary data.</text>
</comment>
<gene>
    <name evidence="2" type="ORF">thalar_01265</name>
</gene>
<evidence type="ECO:0000313" key="2">
    <source>
        <dbReference type="EMBL" id="EPX79929.1"/>
    </source>
</evidence>
<protein>
    <recommendedName>
        <fullName evidence="4">Lipoprotein</fullName>
    </recommendedName>
</protein>
<proteinExistence type="predicted"/>
<keyword evidence="3" id="KW-1185">Reference proteome</keyword>
<sequence>MMRALVLIPAVAVLAACVPPGPVSEKPKGPPLEIVEAARAADTTRVVLRYKDGAAIPASDENRAVLRAMEIACQDGENPIADTRTRENGLLTVRVFCVGVLQSDQVIDGTRLKT</sequence>
<name>S9S110_9RHOB</name>
<dbReference type="STRING" id="1123360.thalar_01265"/>
<evidence type="ECO:0000256" key="1">
    <source>
        <dbReference type="SAM" id="SignalP"/>
    </source>
</evidence>
<feature type="signal peptide" evidence="1">
    <location>
        <begin position="1"/>
        <end position="15"/>
    </location>
</feature>
<keyword evidence="1" id="KW-0732">Signal</keyword>
<dbReference type="EMBL" id="AONI01000009">
    <property type="protein sequence ID" value="EPX79929.1"/>
    <property type="molecule type" value="Genomic_DNA"/>
</dbReference>
<dbReference type="Proteomes" id="UP000015351">
    <property type="component" value="Unassembled WGS sequence"/>
</dbReference>
<accession>S9S110</accession>
<feature type="chain" id="PRO_5013379865" description="Lipoprotein" evidence="1">
    <location>
        <begin position="16"/>
        <end position="114"/>
    </location>
</feature>
<dbReference type="AlphaFoldDB" id="S9S110"/>
<dbReference type="PROSITE" id="PS51257">
    <property type="entry name" value="PROKAR_LIPOPROTEIN"/>
    <property type="match status" value="1"/>
</dbReference>
<organism evidence="2 3">
    <name type="scientific">Litoreibacter arenae DSM 19593</name>
    <dbReference type="NCBI Taxonomy" id="1123360"/>
    <lineage>
        <taxon>Bacteria</taxon>
        <taxon>Pseudomonadati</taxon>
        <taxon>Pseudomonadota</taxon>
        <taxon>Alphaproteobacteria</taxon>
        <taxon>Rhodobacterales</taxon>
        <taxon>Roseobacteraceae</taxon>
        <taxon>Litoreibacter</taxon>
    </lineage>
</organism>
<evidence type="ECO:0000313" key="3">
    <source>
        <dbReference type="Proteomes" id="UP000015351"/>
    </source>
</evidence>
<evidence type="ECO:0008006" key="4">
    <source>
        <dbReference type="Google" id="ProtNLM"/>
    </source>
</evidence>
<dbReference type="HOGENOM" id="CLU_2118043_0_0_5"/>
<reference evidence="3" key="1">
    <citation type="journal article" date="2013" name="Stand. Genomic Sci.">
        <title>Genome sequence of the Litoreibacter arenae type strain (DSM 19593(T)), a member of the Roseobacter clade isolated from sea sand.</title>
        <authorList>
            <person name="Riedel T."/>
            <person name="Fiebig A."/>
            <person name="Petersen J."/>
            <person name="Gronow S."/>
            <person name="Kyrpides N.C."/>
            <person name="Goker M."/>
            <person name="Klenk H.P."/>
        </authorList>
    </citation>
    <scope>NUCLEOTIDE SEQUENCE [LARGE SCALE GENOMIC DNA]</scope>
    <source>
        <strain evidence="3">DSM 19593</strain>
    </source>
</reference>